<dbReference type="GO" id="GO:0003700">
    <property type="term" value="F:DNA-binding transcription factor activity"/>
    <property type="evidence" value="ECO:0007669"/>
    <property type="project" value="TreeGrafter"/>
</dbReference>
<dbReference type="SUPFAM" id="SSF46689">
    <property type="entry name" value="Homeodomain-like"/>
    <property type="match status" value="2"/>
</dbReference>
<evidence type="ECO:0000256" key="2">
    <source>
        <dbReference type="ARBA" id="ARBA00023125"/>
    </source>
</evidence>
<keyword evidence="7" id="KW-1185">Reference proteome</keyword>
<evidence type="ECO:0000313" key="6">
    <source>
        <dbReference type="EMBL" id="PVM88324.1"/>
    </source>
</evidence>
<dbReference type="RefSeq" id="WP_116564254.1">
    <property type="nucleotide sequence ID" value="NZ_QDKP01000010.1"/>
</dbReference>
<keyword evidence="3" id="KW-0804">Transcription</keyword>
<feature type="domain" description="HTH tetR-type" evidence="5">
    <location>
        <begin position="12"/>
        <end position="72"/>
    </location>
</feature>
<evidence type="ECO:0000256" key="1">
    <source>
        <dbReference type="ARBA" id="ARBA00023015"/>
    </source>
</evidence>
<feature type="DNA-binding region" description="H-T-H motif" evidence="4">
    <location>
        <begin position="35"/>
        <end position="54"/>
    </location>
</feature>
<dbReference type="EMBL" id="QDKP01000010">
    <property type="protein sequence ID" value="PVM88324.1"/>
    <property type="molecule type" value="Genomic_DNA"/>
</dbReference>
<evidence type="ECO:0000256" key="4">
    <source>
        <dbReference type="PROSITE-ProRule" id="PRU00335"/>
    </source>
</evidence>
<sequence length="417" mass="45318">MAPHLTPAAPRAVDAERVLDAAASIVAQTGLRGLTLRDLAKALGKSTTVIVNLFGSRAGLVSALASAGLEQDRAFHERFFEDLGELEPSRDALLAVLGRYLRRRALPSAAFVRIWEELVVGGDPDMAPTLRAWEAMRLAAWERFLARDPKLRPMAEVATTYLVIEQFYAGALADRADYEAIAAEGLGGLIDRAFGLEDAPATTTEAYVARMTIPEAPSDEGPNGAIRLKLLDIAADQILAGGLPAVTNRSVCQAAGVSTSTIAYHWSDMRRFQIDAIWRCVFRDMPQQLDYRRPTPTTSPTLDSWSALMAATARASAKPGEGFYVRYARLIAHICLEARRDPELQALAMILRGPEGGGTYVGRAEVWPPQFTLSRRAATRFALWIKGQALIASALGEAPTPAQMVEGARRLVAQRPR</sequence>
<dbReference type="Proteomes" id="UP000244913">
    <property type="component" value="Unassembled WGS sequence"/>
</dbReference>
<evidence type="ECO:0000256" key="3">
    <source>
        <dbReference type="ARBA" id="ARBA00023163"/>
    </source>
</evidence>
<gene>
    <name evidence="6" type="ORF">DDF65_02125</name>
</gene>
<accession>A0A2T9JXA1</accession>
<dbReference type="PANTHER" id="PTHR30055:SF234">
    <property type="entry name" value="HTH-TYPE TRANSCRIPTIONAL REGULATOR BETI"/>
    <property type="match status" value="1"/>
</dbReference>
<dbReference type="Gene3D" id="1.10.357.10">
    <property type="entry name" value="Tetracycline Repressor, domain 2"/>
    <property type="match status" value="2"/>
</dbReference>
<organism evidence="6 7">
    <name type="scientific">Caulobacter radicis</name>
    <dbReference type="NCBI Taxonomy" id="2172650"/>
    <lineage>
        <taxon>Bacteria</taxon>
        <taxon>Pseudomonadati</taxon>
        <taxon>Pseudomonadota</taxon>
        <taxon>Alphaproteobacteria</taxon>
        <taxon>Caulobacterales</taxon>
        <taxon>Caulobacteraceae</taxon>
        <taxon>Caulobacter</taxon>
    </lineage>
</organism>
<comment type="caution">
    <text evidence="6">The sequence shown here is derived from an EMBL/GenBank/DDBJ whole genome shotgun (WGS) entry which is preliminary data.</text>
</comment>
<name>A0A2T9JXA1_9CAUL</name>
<dbReference type="GO" id="GO:0000976">
    <property type="term" value="F:transcription cis-regulatory region binding"/>
    <property type="evidence" value="ECO:0007669"/>
    <property type="project" value="TreeGrafter"/>
</dbReference>
<dbReference type="InterPro" id="IPR009057">
    <property type="entry name" value="Homeodomain-like_sf"/>
</dbReference>
<dbReference type="PROSITE" id="PS50977">
    <property type="entry name" value="HTH_TETR_2"/>
    <property type="match status" value="1"/>
</dbReference>
<keyword evidence="2 4" id="KW-0238">DNA-binding</keyword>
<keyword evidence="1" id="KW-0805">Transcription regulation</keyword>
<dbReference type="AlphaFoldDB" id="A0A2T9JXA1"/>
<dbReference type="PANTHER" id="PTHR30055">
    <property type="entry name" value="HTH-TYPE TRANSCRIPTIONAL REGULATOR RUTR"/>
    <property type="match status" value="1"/>
</dbReference>
<evidence type="ECO:0000313" key="7">
    <source>
        <dbReference type="Proteomes" id="UP000244913"/>
    </source>
</evidence>
<dbReference type="Pfam" id="PF00440">
    <property type="entry name" value="TetR_N"/>
    <property type="match status" value="1"/>
</dbReference>
<dbReference type="InterPro" id="IPR050109">
    <property type="entry name" value="HTH-type_TetR-like_transc_reg"/>
</dbReference>
<evidence type="ECO:0000259" key="5">
    <source>
        <dbReference type="PROSITE" id="PS50977"/>
    </source>
</evidence>
<reference evidence="6 7" key="1">
    <citation type="submission" date="2018-04" db="EMBL/GenBank/DDBJ databases">
        <title>The genome sequence of Caulobacter sp. 736.</title>
        <authorList>
            <person name="Gao J."/>
            <person name="Sun J."/>
        </authorList>
    </citation>
    <scope>NUCLEOTIDE SEQUENCE [LARGE SCALE GENOMIC DNA]</scope>
    <source>
        <strain evidence="6 7">736</strain>
    </source>
</reference>
<proteinExistence type="predicted"/>
<protein>
    <submittedName>
        <fullName evidence="6">TetR family transcriptional regulator</fullName>
    </submittedName>
</protein>
<dbReference type="InterPro" id="IPR001647">
    <property type="entry name" value="HTH_TetR"/>
</dbReference>